<accession>W9CTN4</accession>
<dbReference type="AlphaFoldDB" id="W9CTN4"/>
<evidence type="ECO:0000313" key="2">
    <source>
        <dbReference type="Proteomes" id="UP000019487"/>
    </source>
</evidence>
<keyword evidence="2" id="KW-1185">Reference proteome</keyword>
<dbReference type="EMBL" id="AYSA01000066">
    <property type="protein sequence ID" value="ESZ97835.1"/>
    <property type="molecule type" value="Genomic_DNA"/>
</dbReference>
<protein>
    <submittedName>
        <fullName evidence="1">Uncharacterized protein</fullName>
    </submittedName>
</protein>
<evidence type="ECO:0000313" key="1">
    <source>
        <dbReference type="EMBL" id="ESZ97835.1"/>
    </source>
</evidence>
<comment type="caution">
    <text evidence="1">The sequence shown here is derived from an EMBL/GenBank/DDBJ whole genome shotgun (WGS) entry which is preliminary data.</text>
</comment>
<dbReference type="OrthoDB" id="3508220at2759"/>
<organism evidence="1 2">
    <name type="scientific">Sclerotinia borealis (strain F-4128)</name>
    <dbReference type="NCBI Taxonomy" id="1432307"/>
    <lineage>
        <taxon>Eukaryota</taxon>
        <taxon>Fungi</taxon>
        <taxon>Dikarya</taxon>
        <taxon>Ascomycota</taxon>
        <taxon>Pezizomycotina</taxon>
        <taxon>Leotiomycetes</taxon>
        <taxon>Helotiales</taxon>
        <taxon>Sclerotiniaceae</taxon>
        <taxon>Sclerotinia</taxon>
    </lineage>
</organism>
<proteinExistence type="predicted"/>
<reference evidence="1 2" key="1">
    <citation type="journal article" date="2014" name="Genome Announc.">
        <title>Draft genome sequence of Sclerotinia borealis, a psychrophilic plant pathogenic fungus.</title>
        <authorList>
            <person name="Mardanov A.V."/>
            <person name="Beletsky A.V."/>
            <person name="Kadnikov V.V."/>
            <person name="Ignatov A.N."/>
            <person name="Ravin N.V."/>
        </authorList>
    </citation>
    <scope>NUCLEOTIDE SEQUENCE [LARGE SCALE GENOMIC DNA]</scope>
    <source>
        <strain evidence="2">F-4157</strain>
    </source>
</reference>
<sequence>MNRPVLGLDYARLNIPVLDQKYPRWNDLFDTMNFDDRGSLRRILQAARSAETFHPFNLKLTESATLSDAEMTAVRDLSYAFNRNHLCRDMVRHLMLFSRHDDEQFTLENEAKFYTEVLKKVDLSPVRQPKVYLQVRREFRRLAPDLDDLDENRAAAELDRWASWEIPRFCDNMEVDRRRATETQHDGVVHVQDTTKWKNDREVVRVENNEEAEIIESAKILMSMSMERGMESPVVTSVAIPQIANCNKRKSEEPDDESNNNKVASCNTTKLQETSLDTAQIICTLFHTIHSNRIIILSISRQQTNFFKRLNERATLPASRIFSSNKTAKRK</sequence>
<dbReference type="Proteomes" id="UP000019487">
    <property type="component" value="Unassembled WGS sequence"/>
</dbReference>
<gene>
    <name evidence="1" type="ORF">SBOR_1780</name>
</gene>
<dbReference type="HOGENOM" id="CLU_072654_0_0_1"/>
<name>W9CTN4_SCLBF</name>